<evidence type="ECO:0000259" key="2">
    <source>
        <dbReference type="Pfam" id="PF05970"/>
    </source>
</evidence>
<comment type="cofactor">
    <cofactor evidence="1">
        <name>Mg(2+)</name>
        <dbReference type="ChEBI" id="CHEBI:18420"/>
    </cofactor>
</comment>
<dbReference type="PANTHER" id="PTHR10492:SF90">
    <property type="entry name" value="ATP-DEPENDENT DNA HELICASE"/>
    <property type="match status" value="1"/>
</dbReference>
<dbReference type="PANTHER" id="PTHR10492">
    <property type="match status" value="1"/>
</dbReference>
<feature type="domain" description="DNA helicase Pif1-like 2B" evidence="4">
    <location>
        <begin position="877"/>
        <end position="923"/>
    </location>
</feature>
<keyword evidence="1" id="KW-0378">Hydrolase</keyword>
<dbReference type="GO" id="GO:0006281">
    <property type="term" value="P:DNA repair"/>
    <property type="evidence" value="ECO:0007669"/>
    <property type="project" value="UniProtKB-KW"/>
</dbReference>
<dbReference type="GO" id="GO:0005524">
    <property type="term" value="F:ATP binding"/>
    <property type="evidence" value="ECO:0007669"/>
    <property type="project" value="UniProtKB-KW"/>
</dbReference>
<reference evidence="5" key="1">
    <citation type="journal article" date="2025" name="Foods">
        <title>Unveiling the Microbial Signatures of Arabica Coffee Cherries: Insights into Ripeness Specific Diversity, Functional Traits, and Implications for Quality and Safety.</title>
        <authorList>
            <consortium name="RefSeq"/>
            <person name="Tenea G.N."/>
            <person name="Cifuentes V."/>
            <person name="Reyes P."/>
            <person name="Cevallos-Vallejos M."/>
        </authorList>
    </citation>
    <scope>NUCLEOTIDE SEQUENCE [LARGE SCALE GENOMIC DNA]</scope>
</reference>
<keyword evidence="1" id="KW-0233">DNA recombination</keyword>
<dbReference type="OrthoDB" id="1934728at2759"/>
<dbReference type="AlphaFoldDB" id="A0A6P6V8B3"/>
<evidence type="ECO:0000259" key="3">
    <source>
        <dbReference type="Pfam" id="PF14214"/>
    </source>
</evidence>
<dbReference type="GO" id="GO:0016787">
    <property type="term" value="F:hydrolase activity"/>
    <property type="evidence" value="ECO:0007669"/>
    <property type="project" value="UniProtKB-KW"/>
</dbReference>
<evidence type="ECO:0000259" key="4">
    <source>
        <dbReference type="Pfam" id="PF21530"/>
    </source>
</evidence>
<dbReference type="Pfam" id="PF14214">
    <property type="entry name" value="Helitron_like_N"/>
    <property type="match status" value="1"/>
</dbReference>
<dbReference type="EC" id="5.6.2.3" evidence="1"/>
<dbReference type="CDD" id="cd18809">
    <property type="entry name" value="SF1_C_RecD"/>
    <property type="match status" value="1"/>
</dbReference>
<keyword evidence="1" id="KW-0227">DNA damage</keyword>
<dbReference type="Gene3D" id="3.40.50.300">
    <property type="entry name" value="P-loop containing nucleotide triphosphate hydrolases"/>
    <property type="match status" value="2"/>
</dbReference>
<dbReference type="InterPro" id="IPR010285">
    <property type="entry name" value="DNA_helicase_pif1-like_DEAD"/>
</dbReference>
<dbReference type="GO" id="GO:0000723">
    <property type="term" value="P:telomere maintenance"/>
    <property type="evidence" value="ECO:0007669"/>
    <property type="project" value="InterPro"/>
</dbReference>
<accession>A0A6P6V8B3</accession>
<dbReference type="Pfam" id="PF21530">
    <property type="entry name" value="Pif1_2B_dom"/>
    <property type="match status" value="1"/>
</dbReference>
<keyword evidence="1" id="KW-0234">DNA repair</keyword>
<dbReference type="SUPFAM" id="SSF52540">
    <property type="entry name" value="P-loop containing nucleoside triphosphate hydrolases"/>
    <property type="match status" value="2"/>
</dbReference>
<comment type="catalytic activity">
    <reaction evidence="1">
        <text>ATP + H2O = ADP + phosphate + H(+)</text>
        <dbReference type="Rhea" id="RHEA:13065"/>
        <dbReference type="ChEBI" id="CHEBI:15377"/>
        <dbReference type="ChEBI" id="CHEBI:15378"/>
        <dbReference type="ChEBI" id="CHEBI:30616"/>
        <dbReference type="ChEBI" id="CHEBI:43474"/>
        <dbReference type="ChEBI" id="CHEBI:456216"/>
        <dbReference type="EC" id="5.6.2.3"/>
    </reaction>
</comment>
<dbReference type="GO" id="GO:0006310">
    <property type="term" value="P:DNA recombination"/>
    <property type="evidence" value="ECO:0007669"/>
    <property type="project" value="UniProtKB-KW"/>
</dbReference>
<dbReference type="GeneID" id="113718236"/>
<feature type="domain" description="DNA helicase Pif1-like DEAD-box helicase" evidence="2">
    <location>
        <begin position="553"/>
        <end position="774"/>
    </location>
</feature>
<dbReference type="RefSeq" id="XP_027098951.2">
    <property type="nucleotide sequence ID" value="XM_027243150.2"/>
</dbReference>
<dbReference type="Pfam" id="PF05970">
    <property type="entry name" value="PIF1"/>
    <property type="match status" value="1"/>
</dbReference>
<reference evidence="6" key="2">
    <citation type="submission" date="2025-08" db="UniProtKB">
        <authorList>
            <consortium name="RefSeq"/>
        </authorList>
    </citation>
    <scope>IDENTIFICATION</scope>
    <source>
        <tissue evidence="6">Leaves</tissue>
    </source>
</reference>
<sequence length="1045" mass="119534">MAICRFMGPPDLFITFTCNSNWPEISKGISLIPDQKVVDRPDIVARVFHIKLDQFMNDLTHGQHFGKVMAALYTIEFQKRGLPHAHILLFLHPDDKCTTPRDVDRIISAELPDKNTDPIAYEAVLQFMTHGPCGPANTRSPCMENGKCSKHYPKYFQTETIIDEKGFPVYRRRDNGREGIKAGVKIDNRWIVPHNVDLVVKYWGHVCVELCNQSRSIKYLFKYVNKGYDRATFVIEENDATDGQSGTRVVREVDEIKKYLDCRYISASEACWRIFDFDIQYRSIAVQRLNFHLPNEQPVLFGDNDPLDEVLNRAEEHSTMFIEWMKTNSIDTSAQQLTYADFPTQWTWKKKLRKWVKRKSGRSIGRIFYAHPSTGERFYLRMLLNIVKGPRSFEEIRTINGVVHPTFKAACQALGLLGGDEEWHNAIREAANWQTGQQLRELFVTMLLFCEVSNPLDLWEKNWEFLSDDISYRQRRILGDNFISFSDSQIKNYALYEIEKILNRNSRSLKEFPGIPFPDMLLDNDNRNRFIIEELNYNREILAQEHFQLRSGLNEQQLQVYNAVIHAVDYGLGGLFFVYGSGGTGKTYLWRTIIARLRSQGKIVLVVASSGIASLLLPGGRTAHSRFKIPIIIDGDSTCAISQGSQLAELICKASLIIWDEAVMLHRNIFEAVDRTFRDILRFHDPDSAHKVFGGKTMLLGGDFRQILPVVPKGGRTEIVASSINRSSLLWGHCHLYLLSLNMRIRGNDMHSDSVESLEEFSKWILDLGEGKLPAISFDDEDESTWIEIPDDLLIPQDTDCIHRIIDSTYPDLLANYNNASYLRNRAILAPTNDVVDEVNSVILSSIPAHSRIYLSADRICPTSDCGLEQASLYPVEFLNTLKFSGIPNHSIELKVGIPIILLRNMNQSRGLCNGTRLIITNLGDNIIEAEMITGSSIGTRFFIHRIDMTPTDSKWPFVMIRRQFPIKVCFAMTINKSQGQTFDNVGVYLTKPVFSHGQLYVAASRVTSRQGLKFLIKDDRNPENRRTRNIVYRDIYDNLHIGIG</sequence>
<organism evidence="5 6">
    <name type="scientific">Coffea arabica</name>
    <name type="common">Arabian coffee</name>
    <dbReference type="NCBI Taxonomy" id="13443"/>
    <lineage>
        <taxon>Eukaryota</taxon>
        <taxon>Viridiplantae</taxon>
        <taxon>Streptophyta</taxon>
        <taxon>Embryophyta</taxon>
        <taxon>Tracheophyta</taxon>
        <taxon>Spermatophyta</taxon>
        <taxon>Magnoliopsida</taxon>
        <taxon>eudicotyledons</taxon>
        <taxon>Gunneridae</taxon>
        <taxon>Pentapetalae</taxon>
        <taxon>asterids</taxon>
        <taxon>lamiids</taxon>
        <taxon>Gentianales</taxon>
        <taxon>Rubiaceae</taxon>
        <taxon>Ixoroideae</taxon>
        <taxon>Gardenieae complex</taxon>
        <taxon>Bertiereae - Coffeeae clade</taxon>
        <taxon>Coffeeae</taxon>
        <taxon>Coffea</taxon>
    </lineage>
</organism>
<name>A0A6P6V8B3_COFAR</name>
<evidence type="ECO:0000313" key="6">
    <source>
        <dbReference type="RefSeq" id="XP_027098951.2"/>
    </source>
</evidence>
<dbReference type="GO" id="GO:0043139">
    <property type="term" value="F:5'-3' DNA helicase activity"/>
    <property type="evidence" value="ECO:0007669"/>
    <property type="project" value="UniProtKB-EC"/>
</dbReference>
<proteinExistence type="inferred from homology"/>
<dbReference type="InterPro" id="IPR025476">
    <property type="entry name" value="Helitron_helicase-like"/>
</dbReference>
<dbReference type="Proteomes" id="UP001652660">
    <property type="component" value="Chromosome 5e"/>
</dbReference>
<comment type="similarity">
    <text evidence="1">Belongs to the helicase family.</text>
</comment>
<protein>
    <recommendedName>
        <fullName evidence="1">ATP-dependent DNA helicase</fullName>
        <ecNumber evidence="1">5.6.2.3</ecNumber>
    </recommendedName>
</protein>
<keyword evidence="1" id="KW-0547">Nucleotide-binding</keyword>
<keyword evidence="1" id="KW-0347">Helicase</keyword>
<feature type="domain" description="Helitron helicase-like" evidence="3">
    <location>
        <begin position="1"/>
        <end position="89"/>
    </location>
</feature>
<evidence type="ECO:0000313" key="5">
    <source>
        <dbReference type="Proteomes" id="UP001652660"/>
    </source>
</evidence>
<evidence type="ECO:0000256" key="1">
    <source>
        <dbReference type="RuleBase" id="RU363044"/>
    </source>
</evidence>
<dbReference type="InterPro" id="IPR049163">
    <property type="entry name" value="Pif1-like_2B_dom"/>
</dbReference>
<gene>
    <name evidence="6" type="primary">LOC113718236</name>
</gene>
<dbReference type="InterPro" id="IPR027417">
    <property type="entry name" value="P-loop_NTPase"/>
</dbReference>
<keyword evidence="1" id="KW-0067">ATP-binding</keyword>
<keyword evidence="5" id="KW-1185">Reference proteome</keyword>